<dbReference type="AlphaFoldDB" id="A0A0C9MDY2"/>
<accession>A0A0C9MDY2</accession>
<evidence type="ECO:0000313" key="1">
    <source>
        <dbReference type="EMBL" id="GAN05549.1"/>
    </source>
</evidence>
<dbReference type="OrthoDB" id="10636948at2759"/>
<dbReference type="EMBL" id="DF836384">
    <property type="protein sequence ID" value="GAN05549.1"/>
    <property type="molecule type" value="Genomic_DNA"/>
</dbReference>
<gene>
    <name evidence="1" type="ORF">MAM1_0095d05020</name>
</gene>
<protein>
    <submittedName>
        <fullName evidence="1">Uncharacterized protein</fullName>
    </submittedName>
</protein>
<sequence>MEYTPSVTIATITAASAATWTLTENEMAIASTTLMVDKPYIAATETTVSVYNSVAGVREPTKIVNVKPPQIIATDIPDALLSYSI</sequence>
<keyword evidence="2" id="KW-1185">Reference proteome</keyword>
<evidence type="ECO:0000313" key="2">
    <source>
        <dbReference type="Proteomes" id="UP000053815"/>
    </source>
</evidence>
<dbReference type="Proteomes" id="UP000053815">
    <property type="component" value="Unassembled WGS sequence"/>
</dbReference>
<reference evidence="1" key="1">
    <citation type="submission" date="2014-09" db="EMBL/GenBank/DDBJ databases">
        <title>Draft genome sequence of an oleaginous Mucoromycotina fungus Mucor ambiguus NBRC6742.</title>
        <authorList>
            <person name="Takeda I."/>
            <person name="Yamane N."/>
            <person name="Morita T."/>
            <person name="Tamano K."/>
            <person name="Machida M."/>
            <person name="Baker S."/>
            <person name="Koike H."/>
        </authorList>
    </citation>
    <scope>NUCLEOTIDE SEQUENCE</scope>
    <source>
        <strain evidence="1">NBRC 6742</strain>
    </source>
</reference>
<organism evidence="1">
    <name type="scientific">Mucor ambiguus</name>
    <dbReference type="NCBI Taxonomy" id="91626"/>
    <lineage>
        <taxon>Eukaryota</taxon>
        <taxon>Fungi</taxon>
        <taxon>Fungi incertae sedis</taxon>
        <taxon>Mucoromycota</taxon>
        <taxon>Mucoromycotina</taxon>
        <taxon>Mucoromycetes</taxon>
        <taxon>Mucorales</taxon>
        <taxon>Mucorineae</taxon>
        <taxon>Mucoraceae</taxon>
        <taxon>Mucor</taxon>
    </lineage>
</organism>
<proteinExistence type="predicted"/>
<name>A0A0C9MDY2_9FUNG</name>